<dbReference type="Gene3D" id="3.30.9.10">
    <property type="entry name" value="D-Amino Acid Oxidase, subunit A, domain 2"/>
    <property type="match status" value="1"/>
</dbReference>
<dbReference type="GO" id="GO:0008115">
    <property type="term" value="F:sarcosine oxidase activity"/>
    <property type="evidence" value="ECO:0007669"/>
    <property type="project" value="UniProtKB-EC"/>
</dbReference>
<protein>
    <submittedName>
        <fullName evidence="3">Sarcosine oxidase</fullName>
        <ecNumber evidence="3">1.5.3.1</ecNumber>
    </submittedName>
</protein>
<keyword evidence="1 3" id="KW-0560">Oxidoreductase</keyword>
<gene>
    <name evidence="3" type="ORF">FHS48_003583</name>
</gene>
<evidence type="ECO:0000313" key="4">
    <source>
        <dbReference type="Proteomes" id="UP000544872"/>
    </source>
</evidence>
<name>A0A7W9ZJ49_NOVIT</name>
<dbReference type="SUPFAM" id="SSF51905">
    <property type="entry name" value="FAD/NAD(P)-binding domain"/>
    <property type="match status" value="1"/>
</dbReference>
<dbReference type="PANTHER" id="PTHR13847:SF281">
    <property type="entry name" value="FAD DEPENDENT OXIDOREDUCTASE DOMAIN-CONTAINING PROTEIN"/>
    <property type="match status" value="1"/>
</dbReference>
<feature type="domain" description="FAD dependent oxidoreductase" evidence="2">
    <location>
        <begin position="32"/>
        <end position="386"/>
    </location>
</feature>
<keyword evidence="4" id="KW-1185">Reference proteome</keyword>
<proteinExistence type="predicted"/>
<reference evidence="3 4" key="1">
    <citation type="submission" date="2020-08" db="EMBL/GenBank/DDBJ databases">
        <title>Genomic Encyclopedia of Type Strains, Phase IV (KMG-IV): sequencing the most valuable type-strain genomes for metagenomic binning, comparative biology and taxonomic classification.</title>
        <authorList>
            <person name="Goeker M."/>
        </authorList>
    </citation>
    <scope>NUCLEOTIDE SEQUENCE [LARGE SCALE GENOMIC DNA]</scope>
    <source>
        <strain evidence="3 4">DSM 11590</strain>
    </source>
</reference>
<accession>A0A7W9ZJ49</accession>
<evidence type="ECO:0000259" key="2">
    <source>
        <dbReference type="Pfam" id="PF01266"/>
    </source>
</evidence>
<dbReference type="RefSeq" id="WP_184265545.1">
    <property type="nucleotide sequence ID" value="NZ_JACIIX010000017.1"/>
</dbReference>
<organism evidence="3 4">
    <name type="scientific">Novispirillum itersonii</name>
    <name type="common">Aquaspirillum itersonii</name>
    <dbReference type="NCBI Taxonomy" id="189"/>
    <lineage>
        <taxon>Bacteria</taxon>
        <taxon>Pseudomonadati</taxon>
        <taxon>Pseudomonadota</taxon>
        <taxon>Alphaproteobacteria</taxon>
        <taxon>Rhodospirillales</taxon>
        <taxon>Novispirillaceae</taxon>
        <taxon>Novispirillum</taxon>
    </lineage>
</organism>
<dbReference type="EMBL" id="JACIIX010000017">
    <property type="protein sequence ID" value="MBB6212135.1"/>
    <property type="molecule type" value="Genomic_DNA"/>
</dbReference>
<dbReference type="PANTHER" id="PTHR13847">
    <property type="entry name" value="SARCOSINE DEHYDROGENASE-RELATED"/>
    <property type="match status" value="1"/>
</dbReference>
<dbReference type="Pfam" id="PF01266">
    <property type="entry name" value="DAO"/>
    <property type="match status" value="1"/>
</dbReference>
<dbReference type="InterPro" id="IPR006076">
    <property type="entry name" value="FAD-dep_OxRdtase"/>
</dbReference>
<dbReference type="InterPro" id="IPR036188">
    <property type="entry name" value="FAD/NAD-bd_sf"/>
</dbReference>
<evidence type="ECO:0000256" key="1">
    <source>
        <dbReference type="ARBA" id="ARBA00023002"/>
    </source>
</evidence>
<comment type="caution">
    <text evidence="3">The sequence shown here is derived from an EMBL/GenBank/DDBJ whole genome shotgun (WGS) entry which is preliminary data.</text>
</comment>
<dbReference type="Proteomes" id="UP000544872">
    <property type="component" value="Unassembled WGS sequence"/>
</dbReference>
<sequence length="433" mass="46121">MTQSSPPVPSLWAATAAAAPPTTPLDGHITVDVAVIGAGFAGLSAALHVAEAGRSVAVLEAQEVGHGGAGRNNGQVIPSLTRSDPADLRRRFGVDRGNRLARLVAGSAALTFDLIRRHGIDAQARQDGWLQPAHSPGRAALSRRRYEQWKELGSDVALLDGAQVQDLTGATGYSAAWLAHDGGHVNPLGLARGLAGAALTAGAQVYTRSPVLTVTAEGGGWRLSTPRGSVTAGKVLVATDSYADALFPDLRRSMVPVTFYQIATDPLPPDLLAQVLGKGHALSDTHADLYFFRPTVDGRIVSGGALVSQANWQPRLDRRVEQRLREVFPAFAGREIRFSHRWDGTIAFTPDFLPHLHELAPGVVTITGYNGRGVALATACGPVLARAALGHGLEDLDIPLTPVRPVPFQGLIRRFASLELLRYRLRDRREVSL</sequence>
<dbReference type="EC" id="1.5.3.1" evidence="3"/>
<dbReference type="GO" id="GO:0005737">
    <property type="term" value="C:cytoplasm"/>
    <property type="evidence" value="ECO:0007669"/>
    <property type="project" value="TreeGrafter"/>
</dbReference>
<evidence type="ECO:0000313" key="3">
    <source>
        <dbReference type="EMBL" id="MBB6212135.1"/>
    </source>
</evidence>
<dbReference type="AlphaFoldDB" id="A0A7W9ZJ49"/>
<dbReference type="Gene3D" id="3.50.50.60">
    <property type="entry name" value="FAD/NAD(P)-binding domain"/>
    <property type="match status" value="1"/>
</dbReference>